<gene>
    <name evidence="5" type="ORF">DCAF_LOCUS8651</name>
</gene>
<dbReference type="GO" id="GO:0050832">
    <property type="term" value="P:defense response to fungus"/>
    <property type="evidence" value="ECO:0007669"/>
    <property type="project" value="InterPro"/>
</dbReference>
<evidence type="ECO:0000313" key="6">
    <source>
        <dbReference type="Proteomes" id="UP001314170"/>
    </source>
</evidence>
<evidence type="ECO:0000313" key="5">
    <source>
        <dbReference type="EMBL" id="CAK7331791.1"/>
    </source>
</evidence>
<evidence type="ECO:0000256" key="1">
    <source>
        <dbReference type="ARBA" id="ARBA00004123"/>
    </source>
</evidence>
<dbReference type="InterPro" id="IPR036142">
    <property type="entry name" value="ENT_dom-like_sf"/>
</dbReference>
<dbReference type="SUPFAM" id="SSF158639">
    <property type="entry name" value="ENT-like"/>
    <property type="match status" value="1"/>
</dbReference>
<sequence length="171" mass="19495">MSLFFILGSHIINLIKPRSRGRVELKQCHFGYRSCVVAQLLDRSLGHGPKKHRYGLASETNPFRDVYQIPCALSYIKLATGYQPYDSSGTGDDLPPSHQKRIPRGGRVAENGRPVGGSVPYPRMRKESLITELRKELRLSNEEQKELLSGVNADDAIRRIRNDWMIKQFFL</sequence>
<dbReference type="EMBL" id="CAWUPB010000913">
    <property type="protein sequence ID" value="CAK7331791.1"/>
    <property type="molecule type" value="Genomic_DNA"/>
</dbReference>
<evidence type="ECO:0000259" key="4">
    <source>
        <dbReference type="Pfam" id="PF03735"/>
    </source>
</evidence>
<accession>A0AAV1RAA2</accession>
<comment type="caution">
    <text evidence="5">The sequence shown here is derived from an EMBL/GenBank/DDBJ whole genome shotgun (WGS) entry which is preliminary data.</text>
</comment>
<dbReference type="Proteomes" id="UP001314170">
    <property type="component" value="Unassembled WGS sequence"/>
</dbReference>
<feature type="region of interest" description="Disordered" evidence="3">
    <location>
        <begin position="86"/>
        <end position="121"/>
    </location>
</feature>
<evidence type="ECO:0000256" key="3">
    <source>
        <dbReference type="SAM" id="MobiDB-lite"/>
    </source>
</evidence>
<organism evidence="5 6">
    <name type="scientific">Dovyalis caffra</name>
    <dbReference type="NCBI Taxonomy" id="77055"/>
    <lineage>
        <taxon>Eukaryota</taxon>
        <taxon>Viridiplantae</taxon>
        <taxon>Streptophyta</taxon>
        <taxon>Embryophyta</taxon>
        <taxon>Tracheophyta</taxon>
        <taxon>Spermatophyta</taxon>
        <taxon>Magnoliopsida</taxon>
        <taxon>eudicotyledons</taxon>
        <taxon>Gunneridae</taxon>
        <taxon>Pentapetalae</taxon>
        <taxon>rosids</taxon>
        <taxon>fabids</taxon>
        <taxon>Malpighiales</taxon>
        <taxon>Salicaceae</taxon>
        <taxon>Flacourtieae</taxon>
        <taxon>Dovyalis</taxon>
    </lineage>
</organism>
<evidence type="ECO:0000256" key="2">
    <source>
        <dbReference type="ARBA" id="ARBA00023242"/>
    </source>
</evidence>
<dbReference type="Pfam" id="PF03735">
    <property type="entry name" value="ENT"/>
    <property type="match status" value="1"/>
</dbReference>
<proteinExistence type="predicted"/>
<reference evidence="5 6" key="1">
    <citation type="submission" date="2024-01" db="EMBL/GenBank/DDBJ databases">
        <authorList>
            <person name="Waweru B."/>
        </authorList>
    </citation>
    <scope>NUCLEOTIDE SEQUENCE [LARGE SCALE GENOMIC DNA]</scope>
</reference>
<dbReference type="AlphaFoldDB" id="A0AAV1RAA2"/>
<keyword evidence="6" id="KW-1185">Reference proteome</keyword>
<name>A0AAV1RAA2_9ROSI</name>
<dbReference type="InterPro" id="IPR005491">
    <property type="entry name" value="ENT_dom"/>
</dbReference>
<dbReference type="Gene3D" id="1.10.1240.40">
    <property type="entry name" value="ENT domain"/>
    <property type="match status" value="1"/>
</dbReference>
<dbReference type="PANTHER" id="PTHR33432">
    <property type="entry name" value="PROTEIN EMSY-LIKE 4"/>
    <property type="match status" value="1"/>
</dbReference>
<dbReference type="PANTHER" id="PTHR33432:SF28">
    <property type="entry name" value="PROTEIN EMSY-LIKE 4"/>
    <property type="match status" value="1"/>
</dbReference>
<feature type="domain" description="ENT" evidence="4">
    <location>
        <begin position="125"/>
        <end position="162"/>
    </location>
</feature>
<dbReference type="GO" id="GO:0005634">
    <property type="term" value="C:nucleus"/>
    <property type="evidence" value="ECO:0007669"/>
    <property type="project" value="UniProtKB-SubCell"/>
</dbReference>
<dbReference type="InterPro" id="IPR033485">
    <property type="entry name" value="EMSY-LIKE_plant"/>
</dbReference>
<comment type="subcellular location">
    <subcellularLocation>
        <location evidence="1">Nucleus</location>
    </subcellularLocation>
</comment>
<protein>
    <recommendedName>
        <fullName evidence="4">ENT domain-containing protein</fullName>
    </recommendedName>
</protein>
<keyword evidence="2" id="KW-0539">Nucleus</keyword>